<evidence type="ECO:0000256" key="3">
    <source>
        <dbReference type="ARBA" id="ARBA00023163"/>
    </source>
</evidence>
<protein>
    <submittedName>
        <fullName evidence="5">AraC-type DNA-binding protein</fullName>
    </submittedName>
</protein>
<dbReference type="OrthoDB" id="792101at2"/>
<dbReference type="GO" id="GO:0043565">
    <property type="term" value="F:sequence-specific DNA binding"/>
    <property type="evidence" value="ECO:0007669"/>
    <property type="project" value="InterPro"/>
</dbReference>
<accession>A0A1M7AMA8</accession>
<dbReference type="Pfam" id="PF02311">
    <property type="entry name" value="AraC_binding"/>
    <property type="match status" value="1"/>
</dbReference>
<dbReference type="SUPFAM" id="SSF46689">
    <property type="entry name" value="Homeodomain-like"/>
    <property type="match status" value="2"/>
</dbReference>
<dbReference type="Gene3D" id="2.60.120.10">
    <property type="entry name" value="Jelly Rolls"/>
    <property type="match status" value="1"/>
</dbReference>
<dbReference type="PROSITE" id="PS01124">
    <property type="entry name" value="HTH_ARAC_FAMILY_2"/>
    <property type="match status" value="1"/>
</dbReference>
<dbReference type="PRINTS" id="PR00032">
    <property type="entry name" value="HTHARAC"/>
</dbReference>
<name>A0A1M7AMA8_9BACT</name>
<dbReference type="GO" id="GO:0003700">
    <property type="term" value="F:DNA-binding transcription factor activity"/>
    <property type="evidence" value="ECO:0007669"/>
    <property type="project" value="InterPro"/>
</dbReference>
<feature type="domain" description="HTH araC/xylS-type" evidence="4">
    <location>
        <begin position="186"/>
        <end position="285"/>
    </location>
</feature>
<evidence type="ECO:0000256" key="1">
    <source>
        <dbReference type="ARBA" id="ARBA00023015"/>
    </source>
</evidence>
<dbReference type="AlphaFoldDB" id="A0A1M7AMA8"/>
<proteinExistence type="predicted"/>
<dbReference type="PROSITE" id="PS00041">
    <property type="entry name" value="HTH_ARAC_FAMILY_1"/>
    <property type="match status" value="1"/>
</dbReference>
<dbReference type="Proteomes" id="UP000183947">
    <property type="component" value="Unassembled WGS sequence"/>
</dbReference>
<dbReference type="PANTHER" id="PTHR43280:SF27">
    <property type="entry name" value="TRANSCRIPTIONAL REGULATOR MTLR"/>
    <property type="match status" value="1"/>
</dbReference>
<keyword evidence="1" id="KW-0805">Transcription regulation</keyword>
<evidence type="ECO:0000313" key="5">
    <source>
        <dbReference type="EMBL" id="SHL43646.1"/>
    </source>
</evidence>
<dbReference type="InterPro" id="IPR011051">
    <property type="entry name" value="RmlC_Cupin_sf"/>
</dbReference>
<dbReference type="SUPFAM" id="SSF51182">
    <property type="entry name" value="RmlC-like cupins"/>
    <property type="match status" value="1"/>
</dbReference>
<dbReference type="Gene3D" id="1.10.10.60">
    <property type="entry name" value="Homeodomain-like"/>
    <property type="match status" value="2"/>
</dbReference>
<dbReference type="Pfam" id="PF12833">
    <property type="entry name" value="HTH_18"/>
    <property type="match status" value="1"/>
</dbReference>
<dbReference type="InterPro" id="IPR003313">
    <property type="entry name" value="AraC-bd"/>
</dbReference>
<dbReference type="InterPro" id="IPR009057">
    <property type="entry name" value="Homeodomain-like_sf"/>
</dbReference>
<reference evidence="6" key="1">
    <citation type="submission" date="2016-11" db="EMBL/GenBank/DDBJ databases">
        <authorList>
            <person name="Varghese N."/>
            <person name="Submissions S."/>
        </authorList>
    </citation>
    <scope>NUCLEOTIDE SEQUENCE [LARGE SCALE GENOMIC DNA]</scope>
    <source>
        <strain evidence="6">DSM 18569</strain>
    </source>
</reference>
<dbReference type="EMBL" id="FRAS01000014">
    <property type="protein sequence ID" value="SHL43646.1"/>
    <property type="molecule type" value="Genomic_DNA"/>
</dbReference>
<keyword evidence="2 5" id="KW-0238">DNA-binding</keyword>
<keyword evidence="6" id="KW-1185">Reference proteome</keyword>
<dbReference type="InterPro" id="IPR020449">
    <property type="entry name" value="Tscrpt_reg_AraC-type_HTH"/>
</dbReference>
<organism evidence="5 6">
    <name type="scientific">Hymenobacter psychrotolerans DSM 18569</name>
    <dbReference type="NCBI Taxonomy" id="1121959"/>
    <lineage>
        <taxon>Bacteria</taxon>
        <taxon>Pseudomonadati</taxon>
        <taxon>Bacteroidota</taxon>
        <taxon>Cytophagia</taxon>
        <taxon>Cytophagales</taxon>
        <taxon>Hymenobacteraceae</taxon>
        <taxon>Hymenobacter</taxon>
    </lineage>
</organism>
<dbReference type="STRING" id="1121959.SAMN02746009_02763"/>
<evidence type="ECO:0000259" key="4">
    <source>
        <dbReference type="PROSITE" id="PS01124"/>
    </source>
</evidence>
<evidence type="ECO:0000313" key="6">
    <source>
        <dbReference type="Proteomes" id="UP000183947"/>
    </source>
</evidence>
<dbReference type="InterPro" id="IPR014710">
    <property type="entry name" value="RmlC-like_jellyroll"/>
</dbReference>
<sequence length="289" mass="33146">MKLQFEPIHPTADSSFTLLHYTEVQSAGLLWHYHPEYELVYIPQGSGRRHIGQHISRFEEGELVLIGPDLPHLTFSYGLPAGTPFEEIVVQLRSDFLGPEFWQHPEMAEIRQLLARSHEGLSFGGRTRVAVGELLRQLLVAPPFTRLLLLLQVLQRLAQATTDDYTPLHAGAGSQSLSGKEQQRLSRVYQFVEQHYFRSSLSVQQVAEVAHLSVPAFCRYFKKMTRLTLTEFLQEYRVGQACRRLLDDDLSVTEVCYASGFNNLSHFNKTFRRYTGYSPTEYRRQRAAA</sequence>
<dbReference type="InterPro" id="IPR018062">
    <property type="entry name" value="HTH_AraC-typ_CS"/>
</dbReference>
<dbReference type="InterPro" id="IPR018060">
    <property type="entry name" value="HTH_AraC"/>
</dbReference>
<evidence type="ECO:0000256" key="2">
    <source>
        <dbReference type="ARBA" id="ARBA00023125"/>
    </source>
</evidence>
<dbReference type="SMART" id="SM00342">
    <property type="entry name" value="HTH_ARAC"/>
    <property type="match status" value="1"/>
</dbReference>
<keyword evidence="3" id="KW-0804">Transcription</keyword>
<dbReference type="RefSeq" id="WP_073286055.1">
    <property type="nucleotide sequence ID" value="NZ_FRAS01000014.1"/>
</dbReference>
<gene>
    <name evidence="5" type="ORF">SAMN02746009_02763</name>
</gene>
<dbReference type="PANTHER" id="PTHR43280">
    <property type="entry name" value="ARAC-FAMILY TRANSCRIPTIONAL REGULATOR"/>
    <property type="match status" value="1"/>
</dbReference>